<dbReference type="SUPFAM" id="SSF160996">
    <property type="entry name" value="HI0933 insert domain-like"/>
    <property type="match status" value="1"/>
</dbReference>
<feature type="region of interest" description="Disordered" evidence="4">
    <location>
        <begin position="302"/>
        <end position="343"/>
    </location>
</feature>
<dbReference type="Pfam" id="PF22780">
    <property type="entry name" value="HI0933_like_1st"/>
    <property type="match status" value="1"/>
</dbReference>
<sequence>MANNCVAIRLMVSIIGFLPTSSITLRSVSALSSHQAKRIAVIGGGASGIFSAISAAEHFERQNNVVGSPPLEIVVLEATSKTLTKVAISGGGRCNVLHDTSKSTAEILNGYPRGKKELTGLLSSRFTPQQAQAWFQKQGVELKTEPDGRMFPITDDSQTVIDALLSASSRKGLVDIRKRQKVLDIGIPALDPDEQRSHGPLLFEISTQQKDKTGEKKVRKEHFDAIVLATGSAPAGYQLAQSILEQSSSATTSKKNGTKPSKAFVSPVPSLFTMNTKLDVKEEGCLLHGLAGVSVPKARVTFRPEESSKKDATITSQDDGKVQQQPKKRKRSKKTPPHLQQEGPLLVTHHGVSGPAVLRLSAFGARDFHEANYRGTLRIHWAPDLGTVDEILDSLKKKQMTNPKRMVATGCPLTVTGTVKESSGFVEKRIAAIPKRLWSSFVIHGCGIDPTTTWAEINKKAVRKLATFIAECDLQVTGKGTFKEEFVTAGGVALKEIDMKTMMSKSCPGFFLCGEVINVDGVTGGFNFMNCWGTGHVAGTSAVDYVLAA</sequence>
<evidence type="ECO:0000256" key="2">
    <source>
        <dbReference type="ARBA" id="ARBA00022630"/>
    </source>
</evidence>
<evidence type="ECO:0000313" key="9">
    <source>
        <dbReference type="Proteomes" id="UP001153069"/>
    </source>
</evidence>
<feature type="compositionally biased region" description="Basic and acidic residues" evidence="4">
    <location>
        <begin position="302"/>
        <end position="312"/>
    </location>
</feature>
<evidence type="ECO:0000256" key="4">
    <source>
        <dbReference type="SAM" id="MobiDB-lite"/>
    </source>
</evidence>
<dbReference type="EMBL" id="CAICTM010001366">
    <property type="protein sequence ID" value="CAB9523029.1"/>
    <property type="molecule type" value="Genomic_DNA"/>
</dbReference>
<dbReference type="Gene3D" id="3.50.50.60">
    <property type="entry name" value="FAD/NAD(P)-binding domain"/>
    <property type="match status" value="1"/>
</dbReference>
<reference evidence="8" key="1">
    <citation type="submission" date="2020-06" db="EMBL/GenBank/DDBJ databases">
        <authorList>
            <consortium name="Plant Systems Biology data submission"/>
        </authorList>
    </citation>
    <scope>NUCLEOTIDE SEQUENCE</scope>
    <source>
        <strain evidence="8">D6</strain>
    </source>
</reference>
<comment type="cofactor">
    <cofactor evidence="1">
        <name>FAD</name>
        <dbReference type="ChEBI" id="CHEBI:57692"/>
    </cofactor>
</comment>
<dbReference type="Proteomes" id="UP001153069">
    <property type="component" value="Unassembled WGS sequence"/>
</dbReference>
<dbReference type="OrthoDB" id="9930022at2759"/>
<name>A0A9N8EN45_9STRA</name>
<evidence type="ECO:0000256" key="5">
    <source>
        <dbReference type="SAM" id="SignalP"/>
    </source>
</evidence>
<dbReference type="Gene3D" id="1.10.8.260">
    <property type="entry name" value="HI0933 insert domain-like"/>
    <property type="match status" value="1"/>
</dbReference>
<feature type="domain" description="RsdA/BaiN/AoA(So)-like Rossmann fold-like" evidence="6">
    <location>
        <begin position="38"/>
        <end position="540"/>
    </location>
</feature>
<gene>
    <name evidence="8" type="ORF">SEMRO_1368_G266830.1</name>
</gene>
<dbReference type="Gene3D" id="2.40.30.10">
    <property type="entry name" value="Translation factors"/>
    <property type="match status" value="1"/>
</dbReference>
<dbReference type="AlphaFoldDB" id="A0A9N8EN45"/>
<accession>A0A9N8EN45</accession>
<evidence type="ECO:0000313" key="8">
    <source>
        <dbReference type="EMBL" id="CAB9523029.1"/>
    </source>
</evidence>
<feature type="signal peptide" evidence="5">
    <location>
        <begin position="1"/>
        <end position="22"/>
    </location>
</feature>
<dbReference type="InterPro" id="IPR036188">
    <property type="entry name" value="FAD/NAD-bd_sf"/>
</dbReference>
<dbReference type="SUPFAM" id="SSF51905">
    <property type="entry name" value="FAD/NAD(P)-binding domain"/>
    <property type="match status" value="1"/>
</dbReference>
<organism evidence="8 9">
    <name type="scientific">Seminavis robusta</name>
    <dbReference type="NCBI Taxonomy" id="568900"/>
    <lineage>
        <taxon>Eukaryota</taxon>
        <taxon>Sar</taxon>
        <taxon>Stramenopiles</taxon>
        <taxon>Ochrophyta</taxon>
        <taxon>Bacillariophyta</taxon>
        <taxon>Bacillariophyceae</taxon>
        <taxon>Bacillariophycidae</taxon>
        <taxon>Naviculales</taxon>
        <taxon>Naviculaceae</taxon>
        <taxon>Seminavis</taxon>
    </lineage>
</organism>
<keyword evidence="3" id="KW-0274">FAD</keyword>
<proteinExistence type="predicted"/>
<evidence type="ECO:0000259" key="6">
    <source>
        <dbReference type="Pfam" id="PF03486"/>
    </source>
</evidence>
<evidence type="ECO:0000256" key="1">
    <source>
        <dbReference type="ARBA" id="ARBA00001974"/>
    </source>
</evidence>
<feature type="domain" description="RsdA/BaiN/AoA(So)-like insert" evidence="7">
    <location>
        <begin position="339"/>
        <end position="487"/>
    </location>
</feature>
<keyword evidence="9" id="KW-1185">Reference proteome</keyword>
<evidence type="ECO:0000256" key="3">
    <source>
        <dbReference type="ARBA" id="ARBA00022827"/>
    </source>
</evidence>
<keyword evidence="5" id="KW-0732">Signal</keyword>
<dbReference type="InterPro" id="IPR004792">
    <property type="entry name" value="BaiN-like"/>
</dbReference>
<dbReference type="InterPro" id="IPR055178">
    <property type="entry name" value="RsdA/BaiN/AoA(So)-like_dom"/>
</dbReference>
<keyword evidence="2" id="KW-0285">Flavoprotein</keyword>
<dbReference type="Pfam" id="PF03486">
    <property type="entry name" value="HI0933_like"/>
    <property type="match status" value="1"/>
</dbReference>
<feature type="compositionally biased region" description="Basic residues" evidence="4">
    <location>
        <begin position="326"/>
        <end position="336"/>
    </location>
</feature>
<dbReference type="InterPro" id="IPR023166">
    <property type="entry name" value="BaiN-like_dom_sf"/>
</dbReference>
<dbReference type="PANTHER" id="PTHR42887:SF2">
    <property type="entry name" value="OS12G0638800 PROTEIN"/>
    <property type="match status" value="1"/>
</dbReference>
<feature type="chain" id="PRO_5040257209" evidence="5">
    <location>
        <begin position="23"/>
        <end position="549"/>
    </location>
</feature>
<dbReference type="PANTHER" id="PTHR42887">
    <property type="entry name" value="OS12G0638800 PROTEIN"/>
    <property type="match status" value="1"/>
</dbReference>
<dbReference type="InterPro" id="IPR057661">
    <property type="entry name" value="RsdA/BaiN/AoA(So)_Rossmann"/>
</dbReference>
<protein>
    <submittedName>
        <fullName evidence="8">HI0933-like protein</fullName>
    </submittedName>
</protein>
<comment type="caution">
    <text evidence="8">The sequence shown here is derived from an EMBL/GenBank/DDBJ whole genome shotgun (WGS) entry which is preliminary data.</text>
</comment>
<evidence type="ECO:0000259" key="7">
    <source>
        <dbReference type="Pfam" id="PF22780"/>
    </source>
</evidence>